<evidence type="ECO:0000256" key="6">
    <source>
        <dbReference type="ARBA" id="ARBA00023242"/>
    </source>
</evidence>
<evidence type="ECO:0000256" key="3">
    <source>
        <dbReference type="ARBA" id="ARBA00023125"/>
    </source>
</evidence>
<feature type="compositionally biased region" description="Pro residues" evidence="7">
    <location>
        <begin position="471"/>
        <end position="483"/>
    </location>
</feature>
<dbReference type="AlphaFoldDB" id="W6UT59"/>
<name>W6UT59_ECHGR</name>
<dbReference type="OMA" id="PAYEHQH"/>
<keyword evidence="5" id="KW-0804">Transcription</keyword>
<comment type="caution">
    <text evidence="9">The sequence shown here is derived from an EMBL/GenBank/DDBJ whole genome shotgun (WGS) entry which is preliminary data.</text>
</comment>
<dbReference type="KEGG" id="egl:EGR_03606"/>
<dbReference type="Proteomes" id="UP000019149">
    <property type="component" value="Unassembled WGS sequence"/>
</dbReference>
<dbReference type="GeneID" id="36339321"/>
<dbReference type="PANTHER" id="PTHR12198">
    <property type="entry name" value="HOMEOBOX PROTEIN PROSPERO/PROX-1/CEH-26"/>
    <property type="match status" value="1"/>
</dbReference>
<evidence type="ECO:0000256" key="1">
    <source>
        <dbReference type="ARBA" id="ARBA00004123"/>
    </source>
</evidence>
<dbReference type="RefSeq" id="XP_024352738.1">
    <property type="nucleotide sequence ID" value="XM_024492855.1"/>
</dbReference>
<dbReference type="InterPro" id="IPR039350">
    <property type="entry name" value="Prospero_homeodomain"/>
</dbReference>
<dbReference type="Pfam" id="PF05044">
    <property type="entry name" value="HPD"/>
    <property type="match status" value="1"/>
</dbReference>
<keyword evidence="10" id="KW-1185">Reference proteome</keyword>
<dbReference type="GO" id="GO:0005634">
    <property type="term" value="C:nucleus"/>
    <property type="evidence" value="ECO:0007669"/>
    <property type="project" value="UniProtKB-SubCell"/>
</dbReference>
<feature type="compositionally biased region" description="Low complexity" evidence="7">
    <location>
        <begin position="571"/>
        <end position="580"/>
    </location>
</feature>
<dbReference type="Gene3D" id="1.10.10.500">
    <property type="entry name" value="Homeo-prospero domain"/>
    <property type="match status" value="1"/>
</dbReference>
<accession>W6UT59</accession>
<proteinExistence type="predicted"/>
<evidence type="ECO:0000256" key="7">
    <source>
        <dbReference type="SAM" id="MobiDB-lite"/>
    </source>
</evidence>
<dbReference type="EMBL" id="APAU02000019">
    <property type="protein sequence ID" value="EUB61542.1"/>
    <property type="molecule type" value="Genomic_DNA"/>
</dbReference>
<feature type="compositionally biased region" description="Polar residues" evidence="7">
    <location>
        <begin position="538"/>
        <end position="548"/>
    </location>
</feature>
<feature type="region of interest" description="Disordered" evidence="7">
    <location>
        <begin position="469"/>
        <end position="489"/>
    </location>
</feature>
<feature type="compositionally biased region" description="Low complexity" evidence="7">
    <location>
        <begin position="608"/>
        <end position="618"/>
    </location>
</feature>
<dbReference type="GO" id="GO:0007399">
    <property type="term" value="P:nervous system development"/>
    <property type="evidence" value="ECO:0007669"/>
    <property type="project" value="UniProtKB-ARBA"/>
</dbReference>
<dbReference type="PROSITE" id="PS51818">
    <property type="entry name" value="HOMEO_PROSPERO"/>
    <property type="match status" value="1"/>
</dbReference>
<keyword evidence="3 9" id="KW-0238">DNA-binding</keyword>
<feature type="region of interest" description="Disordered" evidence="7">
    <location>
        <begin position="183"/>
        <end position="226"/>
    </location>
</feature>
<comment type="subcellular location">
    <subcellularLocation>
        <location evidence="1">Nucleus</location>
    </subcellularLocation>
</comment>
<feature type="compositionally biased region" description="Low complexity" evidence="7">
    <location>
        <begin position="45"/>
        <end position="63"/>
    </location>
</feature>
<dbReference type="InterPro" id="IPR023082">
    <property type="entry name" value="Homeo_prospero_dom"/>
</dbReference>
<evidence type="ECO:0000313" key="9">
    <source>
        <dbReference type="EMBL" id="EUB61542.1"/>
    </source>
</evidence>
<evidence type="ECO:0000256" key="4">
    <source>
        <dbReference type="ARBA" id="ARBA00023155"/>
    </source>
</evidence>
<feature type="region of interest" description="Disordered" evidence="7">
    <location>
        <begin position="508"/>
        <end position="618"/>
    </location>
</feature>
<keyword evidence="4 9" id="KW-0371">Homeobox</keyword>
<dbReference type="GO" id="GO:0000981">
    <property type="term" value="F:DNA-binding transcription factor activity, RNA polymerase II-specific"/>
    <property type="evidence" value="ECO:0007669"/>
    <property type="project" value="TreeGrafter"/>
</dbReference>
<keyword evidence="2" id="KW-0805">Transcription regulation</keyword>
<dbReference type="InterPro" id="IPR037131">
    <property type="entry name" value="Homeo_prospero_dom_sf"/>
</dbReference>
<sequence length="779" mass="86249">MNVAQSSTQQFNYSLQKWLDTELHSNTNSGTSGKLNSEDSEEQRSASSPTTTSSSMEVPNPSSYSPPPSNKESLLKVPESGTKSYAMEDLLRGDAASMTEVIRQQKRKQPTPVHKIVLEDTMEMKSKKRPNEEFLAELSRTATDALTRALSKKAKIAESGLEDELKGLVREALETSLNYVSGSHSSLEFDNNDSRQQQQRRQKPNAEQMTEKNLEKGSAKAPQQITGPLKLSSYIPSPTEIMEAFNTNSPEGFSQSFSTYYEALCRMLQSQGSMHPCTFPTPFRPHKFSESNLPSKIDISKVEPCMDFQKVTSTPLSIPEQFNQTEALALVVNRNRGNSLSPAYEHQHENMQPYENSMISCMPRKKRTKVTDTRLIPPKLPPQLPLTSMDGGNPFLIPELSRSKIGGTLPHMASPPSLPTSIDPAFMNDILKTLSVANGHNHPSCSIPSTRSSISLPGGRISQMDLIGNLLPPPPPPPPPPLPSHHHLHHHPNDFCYDMPNTAAMTESNPIRRNRSIGGKRVTNTSSASNYGCDGRSFLSSGSTSDEATSALHPGPLSGIIPKEGGAAYTSRSHGSSSSSIVRITPHPSSPLESGSNGSAGSDGGEEGSASLKEGTTTTSTLTPIHLRKAKLMFFFTRYPNSNLLKAYFCDVKFQKNNTAQLVKWFSNFREFYYIQMEKYARVAISEGIRSPNELTVTVNSELYRTLALHYNRNQQIEIPEYFRVVVETTMREFFVALSTGKDSEQSWKKPIYKIIARMDQPVPDYFKDPNWMAQLADG</sequence>
<dbReference type="GO" id="GO:0000978">
    <property type="term" value="F:RNA polymerase II cis-regulatory region sequence-specific DNA binding"/>
    <property type="evidence" value="ECO:0007669"/>
    <property type="project" value="TreeGrafter"/>
</dbReference>
<evidence type="ECO:0000256" key="2">
    <source>
        <dbReference type="ARBA" id="ARBA00023015"/>
    </source>
</evidence>
<dbReference type="CTD" id="36339321"/>
<feature type="compositionally biased region" description="Polar residues" evidence="7">
    <location>
        <begin position="24"/>
        <end position="35"/>
    </location>
</feature>
<dbReference type="SUPFAM" id="SSF46689">
    <property type="entry name" value="Homeodomain-like"/>
    <property type="match status" value="1"/>
</dbReference>
<keyword evidence="6" id="KW-0539">Nucleus</keyword>
<organism evidence="9 10">
    <name type="scientific">Echinococcus granulosus</name>
    <name type="common">Hydatid tapeworm</name>
    <dbReference type="NCBI Taxonomy" id="6210"/>
    <lineage>
        <taxon>Eukaryota</taxon>
        <taxon>Metazoa</taxon>
        <taxon>Spiralia</taxon>
        <taxon>Lophotrochozoa</taxon>
        <taxon>Platyhelminthes</taxon>
        <taxon>Cestoda</taxon>
        <taxon>Eucestoda</taxon>
        <taxon>Cyclophyllidea</taxon>
        <taxon>Taeniidae</taxon>
        <taxon>Echinococcus</taxon>
        <taxon>Echinococcus granulosus group</taxon>
    </lineage>
</organism>
<reference evidence="9 10" key="1">
    <citation type="journal article" date="2013" name="Nat. Genet.">
        <title>The genome of the hydatid tapeworm Echinococcus granulosus.</title>
        <authorList>
            <person name="Zheng H."/>
            <person name="Zhang W."/>
            <person name="Zhang L."/>
            <person name="Zhang Z."/>
            <person name="Li J."/>
            <person name="Lu G."/>
            <person name="Zhu Y."/>
            <person name="Wang Y."/>
            <person name="Huang Y."/>
            <person name="Liu J."/>
            <person name="Kang H."/>
            <person name="Chen J."/>
            <person name="Wang L."/>
            <person name="Chen A."/>
            <person name="Yu S."/>
            <person name="Gao Z."/>
            <person name="Jin L."/>
            <person name="Gu W."/>
            <person name="Wang Z."/>
            <person name="Zhao L."/>
            <person name="Shi B."/>
            <person name="Wen H."/>
            <person name="Lin R."/>
            <person name="Jones M.K."/>
            <person name="Brejova B."/>
            <person name="Vinar T."/>
            <person name="Zhao G."/>
            <person name="McManus D.P."/>
            <person name="Chen Z."/>
            <person name="Zhou Y."/>
            <person name="Wang S."/>
        </authorList>
    </citation>
    <scope>NUCLEOTIDE SEQUENCE [LARGE SCALE GENOMIC DNA]</scope>
</reference>
<gene>
    <name evidence="9" type="ORF">EGR_03606</name>
</gene>
<dbReference type="InterPro" id="IPR009057">
    <property type="entry name" value="Homeodomain-like_sf"/>
</dbReference>
<evidence type="ECO:0000256" key="5">
    <source>
        <dbReference type="ARBA" id="ARBA00023163"/>
    </source>
</evidence>
<feature type="domain" description="Prospero" evidence="8">
    <location>
        <begin position="619"/>
        <end position="777"/>
    </location>
</feature>
<evidence type="ECO:0000259" key="8">
    <source>
        <dbReference type="PROSITE" id="PS51818"/>
    </source>
</evidence>
<feature type="region of interest" description="Disordered" evidence="7">
    <location>
        <begin position="23"/>
        <end position="76"/>
    </location>
</feature>
<feature type="region of interest" description="Disordered" evidence="7">
    <location>
        <begin position="368"/>
        <end position="389"/>
    </location>
</feature>
<dbReference type="OrthoDB" id="10038576at2759"/>
<protein>
    <submittedName>
        <fullName evidence="9">Homeobox protein prospero</fullName>
    </submittedName>
</protein>
<dbReference type="GO" id="GO:0048468">
    <property type="term" value="P:cell development"/>
    <property type="evidence" value="ECO:0007669"/>
    <property type="project" value="UniProtKB-ARBA"/>
</dbReference>
<feature type="compositionally biased region" description="Basic and acidic residues" evidence="7">
    <location>
        <begin position="209"/>
        <end position="218"/>
    </location>
</feature>
<evidence type="ECO:0000313" key="10">
    <source>
        <dbReference type="Proteomes" id="UP000019149"/>
    </source>
</evidence>
<dbReference type="PANTHER" id="PTHR12198:SF0">
    <property type="entry name" value="HOMEOBOX PROTEIN PROSPERO"/>
    <property type="match status" value="1"/>
</dbReference>